<keyword evidence="9" id="KW-1185">Reference proteome</keyword>
<keyword evidence="3" id="KW-0378">Hydrolase</keyword>
<keyword evidence="4" id="KW-0788">Thiol protease</keyword>
<dbReference type="EMBL" id="CP080647">
    <property type="protein sequence ID" value="QYX80697.1"/>
    <property type="molecule type" value="Genomic_DNA"/>
</dbReference>
<protein>
    <submittedName>
        <fullName evidence="8">C40 family peptidase</fullName>
    </submittedName>
</protein>
<feature type="coiled-coil region" evidence="5">
    <location>
        <begin position="134"/>
        <end position="207"/>
    </location>
</feature>
<feature type="coiled-coil region" evidence="5">
    <location>
        <begin position="57"/>
        <end position="98"/>
    </location>
</feature>
<feature type="domain" description="NlpC/P60" evidence="7">
    <location>
        <begin position="229"/>
        <end position="344"/>
    </location>
</feature>
<feature type="chain" id="PRO_5045502453" evidence="6">
    <location>
        <begin position="36"/>
        <end position="344"/>
    </location>
</feature>
<accession>A0ABX8XYM4</accession>
<dbReference type="PANTHER" id="PTHR47359">
    <property type="entry name" value="PEPTIDOGLYCAN DL-ENDOPEPTIDASE CWLO"/>
    <property type="match status" value="1"/>
</dbReference>
<reference evidence="8 9" key="1">
    <citation type="submission" date="2021-08" db="EMBL/GenBank/DDBJ databases">
        <authorList>
            <person name="Ping M."/>
        </authorList>
    </citation>
    <scope>NUCLEOTIDE SEQUENCE [LARGE SCALE GENOMIC DNA]</scope>
    <source>
        <strain evidence="8 9">MG28</strain>
    </source>
</reference>
<dbReference type="Pfam" id="PF00877">
    <property type="entry name" value="NLPC_P60"/>
    <property type="match status" value="1"/>
</dbReference>
<feature type="signal peptide" evidence="6">
    <location>
        <begin position="1"/>
        <end position="35"/>
    </location>
</feature>
<evidence type="ECO:0000313" key="9">
    <source>
        <dbReference type="Proteomes" id="UP000827138"/>
    </source>
</evidence>
<keyword evidence="5" id="KW-0175">Coiled coil</keyword>
<evidence type="ECO:0000256" key="4">
    <source>
        <dbReference type="ARBA" id="ARBA00022807"/>
    </source>
</evidence>
<evidence type="ECO:0000256" key="3">
    <source>
        <dbReference type="ARBA" id="ARBA00022801"/>
    </source>
</evidence>
<evidence type="ECO:0000256" key="6">
    <source>
        <dbReference type="SAM" id="SignalP"/>
    </source>
</evidence>
<dbReference type="RefSeq" id="WP_220649390.1">
    <property type="nucleotide sequence ID" value="NZ_CP080647.1"/>
</dbReference>
<sequence length="344" mass="36851">MASHRRPKQPSRARVTVLTSAAAAAVALSSQAANAAPAEKPSKDDVQAKVHKLYEDAGRATDKLNGAEEKQEKLEKEISTIQDNVAKGQEELNELREGIGLAASAQYRSGGIDSSIQLFLSADPDDYLDKAATLDQLTGQQVEALKKIQEKQRTLAQQRQEATEKLEDLADTRETLADKKKEVQSKLAAAQKLLNTLTAEEKAALDEQETRASRDAGERVELGNEAPASNWGAAALAAADTQVGKPYVSGGSGPNSYDCSGLTQWAYAQAGVSITRTTYTQQNDGTKIGRDALKPGDLVFFNDLGHVGLYAGNGMVLHAPYPGKVVRYESMSTIGSFQFGVRVA</sequence>
<gene>
    <name evidence="8" type="ORF">K1J60_32970</name>
</gene>
<organism evidence="8 9">
    <name type="scientific">Streptomyces akebiae</name>
    <dbReference type="NCBI Taxonomy" id="2865673"/>
    <lineage>
        <taxon>Bacteria</taxon>
        <taxon>Bacillati</taxon>
        <taxon>Actinomycetota</taxon>
        <taxon>Actinomycetes</taxon>
        <taxon>Kitasatosporales</taxon>
        <taxon>Streptomycetaceae</taxon>
        <taxon>Streptomyces</taxon>
    </lineage>
</organism>
<dbReference type="Gene3D" id="3.90.1720.10">
    <property type="entry name" value="endopeptidase domain like (from Nostoc punctiforme)"/>
    <property type="match status" value="1"/>
</dbReference>
<evidence type="ECO:0000256" key="2">
    <source>
        <dbReference type="ARBA" id="ARBA00022670"/>
    </source>
</evidence>
<evidence type="ECO:0000256" key="5">
    <source>
        <dbReference type="SAM" id="Coils"/>
    </source>
</evidence>
<proteinExistence type="inferred from homology"/>
<keyword evidence="6" id="KW-0732">Signal</keyword>
<dbReference type="InterPro" id="IPR038765">
    <property type="entry name" value="Papain-like_cys_pep_sf"/>
</dbReference>
<evidence type="ECO:0000313" key="8">
    <source>
        <dbReference type="EMBL" id="QYX80697.1"/>
    </source>
</evidence>
<dbReference type="SUPFAM" id="SSF54001">
    <property type="entry name" value="Cysteine proteinases"/>
    <property type="match status" value="1"/>
</dbReference>
<dbReference type="PROSITE" id="PS51935">
    <property type="entry name" value="NLPC_P60"/>
    <property type="match status" value="1"/>
</dbReference>
<dbReference type="InterPro" id="IPR000064">
    <property type="entry name" value="NLP_P60_dom"/>
</dbReference>
<dbReference type="InterPro" id="IPR051794">
    <property type="entry name" value="PG_Endopeptidase_C40"/>
</dbReference>
<dbReference type="Proteomes" id="UP000827138">
    <property type="component" value="Chromosome"/>
</dbReference>
<evidence type="ECO:0000256" key="1">
    <source>
        <dbReference type="ARBA" id="ARBA00007074"/>
    </source>
</evidence>
<evidence type="ECO:0000259" key="7">
    <source>
        <dbReference type="PROSITE" id="PS51935"/>
    </source>
</evidence>
<name>A0ABX8XYM4_9ACTN</name>
<keyword evidence="2" id="KW-0645">Protease</keyword>
<dbReference type="PANTHER" id="PTHR47359:SF3">
    <property type="entry name" value="NLP_P60 DOMAIN-CONTAINING PROTEIN-RELATED"/>
    <property type="match status" value="1"/>
</dbReference>
<comment type="similarity">
    <text evidence="1">Belongs to the peptidase C40 family.</text>
</comment>